<keyword evidence="1" id="KW-0378">Hydrolase</keyword>
<feature type="chain" id="PRO_5034401962" evidence="2">
    <location>
        <begin position="20"/>
        <end position="441"/>
    </location>
</feature>
<protein>
    <submittedName>
        <fullName evidence="3">Uncharacterized protein</fullName>
    </submittedName>
</protein>
<dbReference type="GO" id="GO:0004806">
    <property type="term" value="F:triacylglycerol lipase activity"/>
    <property type="evidence" value="ECO:0007669"/>
    <property type="project" value="UniProtKB-UniRule"/>
</dbReference>
<accession>A0A8H3UH46</accession>
<feature type="signal peptide" evidence="2">
    <location>
        <begin position="1"/>
        <end position="19"/>
    </location>
</feature>
<sequence>MFSSIFFTQVAVLLTAVSAAPLDDLVPASVRLSSRHLFKRIESPLPPSQDPFYKPDGSAWKDVLPGTILKRRDITSRGIGNLTALANLQNAYQLLYRTTDVRGLPSYTVTTILKPPNANPLLHRSYQPATDSPDIDCAPSYGLQAGASTTASEAQIELYGIMSLFLQRGVIVSVPDYEGPQAAFTVGPESATGVLDSIRAVLKSGNLTGVSRNASTTLMGYSGGALASEWAAEFHASYAPELNIIGAAIGGLPTNISKSFASVNGRVSVGLVPASFLGIAAKFPAFKEYLDKNLVKNQDLFDVPLTQCISSPTNDTYGYAARLAYQNIASWFVDNATNVVSDNRKILTQIGVMGLHGTPSFPMYVWKSTTDEVVPTIEDTNALVEKYCSTGTNIEYVRYANSTHGATFTLGLPGAARFIANLYAGVAPQNCTITDLPGGSG</sequence>
<dbReference type="Gene3D" id="1.10.260.130">
    <property type="match status" value="1"/>
</dbReference>
<dbReference type="AlphaFoldDB" id="A0A8H3UH46"/>
<comment type="similarity">
    <text evidence="2">Belongs to the AB hydrolase superfamily. Lipase family.</text>
</comment>
<dbReference type="PANTHER" id="PTHR34853:SF5">
    <property type="entry name" value="LIP-DOMAIN-CONTAINING PROTEIN-RELATED"/>
    <property type="match status" value="1"/>
</dbReference>
<name>A0A8H3UH46_VENIN</name>
<dbReference type="SUPFAM" id="SSF53474">
    <property type="entry name" value="alpha/beta-Hydrolases"/>
    <property type="match status" value="1"/>
</dbReference>
<evidence type="ECO:0000256" key="1">
    <source>
        <dbReference type="ARBA" id="ARBA00022801"/>
    </source>
</evidence>
<dbReference type="GO" id="GO:0016042">
    <property type="term" value="P:lipid catabolic process"/>
    <property type="evidence" value="ECO:0007669"/>
    <property type="project" value="UniProtKB-UniRule"/>
</dbReference>
<organism evidence="3 4">
    <name type="scientific">Venturia inaequalis</name>
    <name type="common">Apple scab fungus</name>
    <dbReference type="NCBI Taxonomy" id="5025"/>
    <lineage>
        <taxon>Eukaryota</taxon>
        <taxon>Fungi</taxon>
        <taxon>Dikarya</taxon>
        <taxon>Ascomycota</taxon>
        <taxon>Pezizomycotina</taxon>
        <taxon>Dothideomycetes</taxon>
        <taxon>Pleosporomycetidae</taxon>
        <taxon>Venturiales</taxon>
        <taxon>Venturiaceae</taxon>
        <taxon>Venturia</taxon>
    </lineage>
</organism>
<dbReference type="Pfam" id="PF03583">
    <property type="entry name" value="LIP"/>
    <property type="match status" value="1"/>
</dbReference>
<dbReference type="InterPro" id="IPR029058">
    <property type="entry name" value="AB_hydrolase_fold"/>
</dbReference>
<keyword evidence="2" id="KW-0732">Signal</keyword>
<dbReference type="Proteomes" id="UP000433883">
    <property type="component" value="Unassembled WGS sequence"/>
</dbReference>
<dbReference type="PIRSF" id="PIRSF029171">
    <property type="entry name" value="Esterase_LipA"/>
    <property type="match status" value="1"/>
</dbReference>
<reference evidence="3 4" key="1">
    <citation type="submission" date="2019-11" db="EMBL/GenBank/DDBJ databases">
        <title>Venturia inaequalis Genome Resource.</title>
        <authorList>
            <person name="Lichtner F.J."/>
        </authorList>
    </citation>
    <scope>NUCLEOTIDE SEQUENCE [LARGE SCALE GENOMIC DNA]</scope>
    <source>
        <strain evidence="3">Bline_iso_100314</strain>
    </source>
</reference>
<evidence type="ECO:0000313" key="4">
    <source>
        <dbReference type="Proteomes" id="UP000433883"/>
    </source>
</evidence>
<dbReference type="InterPro" id="IPR005152">
    <property type="entry name" value="Lipase_secreted"/>
</dbReference>
<gene>
    <name evidence="3" type="ORF">BLS_005073</name>
</gene>
<proteinExistence type="inferred from homology"/>
<dbReference type="EMBL" id="WNWQ01000341">
    <property type="protein sequence ID" value="KAE9970109.1"/>
    <property type="molecule type" value="Genomic_DNA"/>
</dbReference>
<dbReference type="PANTHER" id="PTHR34853">
    <property type="match status" value="1"/>
</dbReference>
<comment type="caution">
    <text evidence="3">The sequence shown here is derived from an EMBL/GenBank/DDBJ whole genome shotgun (WGS) entry which is preliminary data.</text>
</comment>
<evidence type="ECO:0000313" key="3">
    <source>
        <dbReference type="EMBL" id="KAE9970109.1"/>
    </source>
</evidence>
<dbReference type="Gene3D" id="3.40.50.1820">
    <property type="entry name" value="alpha/beta hydrolase"/>
    <property type="match status" value="1"/>
</dbReference>
<evidence type="ECO:0000256" key="2">
    <source>
        <dbReference type="PIRNR" id="PIRNR029171"/>
    </source>
</evidence>